<dbReference type="AlphaFoldDB" id="A0A0F9QJF7"/>
<sequence length="315" mass="34488">MTTFKMLISVPFFIVFLSMPFFLSAQEVSVIDYKGTKTLVRNNSVVKADVPPIDPVMNDLWFDTSNSEGKRLIVWDGTSWVALTSTGIPGSIVFIGPDSIPKQDNETLIWDNINKRLGLGTNVPTETLDVEGQVRIRTMADAEDSDAFVMASADGVLRTSKINYGGRWTNTDIFTNINIDNTIVPLFGANDYVDDGTELYEVSGNALTVKQAGRYDLRANIALIGIADGNIFYDYDHDTNVNARIAINGIPVGAIAASGHIAFYNGHNNSSIHINEILELDANDTITILSYREANLATVRLTSIGSSSFIINKLH</sequence>
<gene>
    <name evidence="1" type="ORF">LCGC14_0711410</name>
</gene>
<name>A0A0F9QJF7_9ZZZZ</name>
<dbReference type="EMBL" id="LAZR01001568">
    <property type="protein sequence ID" value="KKN42624.1"/>
    <property type="molecule type" value="Genomic_DNA"/>
</dbReference>
<organism evidence="1">
    <name type="scientific">marine sediment metagenome</name>
    <dbReference type="NCBI Taxonomy" id="412755"/>
    <lineage>
        <taxon>unclassified sequences</taxon>
        <taxon>metagenomes</taxon>
        <taxon>ecological metagenomes</taxon>
    </lineage>
</organism>
<protein>
    <submittedName>
        <fullName evidence="1">Uncharacterized protein</fullName>
    </submittedName>
</protein>
<reference evidence="1" key="1">
    <citation type="journal article" date="2015" name="Nature">
        <title>Complex archaea that bridge the gap between prokaryotes and eukaryotes.</title>
        <authorList>
            <person name="Spang A."/>
            <person name="Saw J.H."/>
            <person name="Jorgensen S.L."/>
            <person name="Zaremba-Niedzwiedzka K."/>
            <person name="Martijn J."/>
            <person name="Lind A.E."/>
            <person name="van Eijk R."/>
            <person name="Schleper C."/>
            <person name="Guy L."/>
            <person name="Ettema T.J."/>
        </authorList>
    </citation>
    <scope>NUCLEOTIDE SEQUENCE</scope>
</reference>
<evidence type="ECO:0000313" key="1">
    <source>
        <dbReference type="EMBL" id="KKN42624.1"/>
    </source>
</evidence>
<comment type="caution">
    <text evidence="1">The sequence shown here is derived from an EMBL/GenBank/DDBJ whole genome shotgun (WGS) entry which is preliminary data.</text>
</comment>
<accession>A0A0F9QJF7</accession>
<proteinExistence type="predicted"/>